<sequence length="707" mass="81257">MWGTLERGTGVPRRVFLLEWEQKRAWKEGRGSLTARMGTDTRPSGSTGPRPRKGNLGCAVNYCLAEYGVLPEGQGVLCVRTPALEFREWGGQVQDGRNRTACRGSLGGLGVQFQSSLFLCIKKMKTSVKLLTFKDVSVDFSPEECEFLDPVQWDLYRDVMLENYRNLVSLGLAVSPPFLVTSLEQRKEPWHVNRPDTEAVSPAALSSQYTPSFSPEQIKKHSFQKMRKGRYGNGGLDNLNLRKKLESVVKCEGEKVCYNGYSQCVTTAHDRNSTANRGHLCMASHQCSEIHRNFNQVSNPSKHQYTPFPENFSRCHKYGEGLHQCSELPFCRSVHIDNKPYKNIECGQAFLDSTFHHPQRVHTEEKPHRRKGCGQGFDRHSVLVQHQRTHTEEKPHRCEEYHNAFTCSSHLNQRQRKRTAKKPYKCKDCGKIFNCSSQFNQHQNIHTGEKPFKCKECEKAFSQRSTLSQHQKTHTLEKPYKCKDCGKAFNCSSYLNQHKRIHTGEKPYKCKECGKAFNCSSHLNKHRRIHTGEKPYKCKECGKAFNQSSILTQHQKIHTGEKPYKCKECGKAFNHSSYRNQHERIHTGEKPYTCKECGKAFNCSSHLNQHQRIHTGEKPYKCNECGKAFKCSSHLNQHQRIHTGEKPYTCKQCGKAFNCSSHLNQHKRIHTGEKPYTCKQCGKAFKCSSYLNQHQRIHSGEKLYKRK</sequence>
<dbReference type="RefSeq" id="XP_020016483.2">
    <property type="nucleotide sequence ID" value="XM_020160894.2"/>
</dbReference>
<dbReference type="KEGG" id="ccan:109684501"/>
<dbReference type="InterPro" id="IPR013087">
    <property type="entry name" value="Znf_C2H2_type"/>
</dbReference>
<dbReference type="FunFam" id="3.30.160.60:FF:000690">
    <property type="entry name" value="Zinc finger protein 354C"/>
    <property type="match status" value="1"/>
</dbReference>
<keyword evidence="10" id="KW-1185">Reference proteome</keyword>
<dbReference type="PROSITE" id="PS50805">
    <property type="entry name" value="KRAB"/>
    <property type="match status" value="1"/>
</dbReference>
<keyword evidence="7" id="KW-0238">DNA-binding</keyword>
<dbReference type="GO" id="GO:0000981">
    <property type="term" value="F:DNA-binding transcription factor activity, RNA polymerase II-specific"/>
    <property type="evidence" value="ECO:0007669"/>
    <property type="project" value="TreeGrafter"/>
</dbReference>
<dbReference type="FunFam" id="3.30.160.60:FF:000338">
    <property type="entry name" value="zinc finger protein 383"/>
    <property type="match status" value="1"/>
</dbReference>
<keyword evidence="3" id="KW-0677">Repeat</keyword>
<protein>
    <submittedName>
        <fullName evidence="11">Uncharacterized protein</fullName>
    </submittedName>
</protein>
<keyword evidence="4 9" id="KW-0863">Zinc-finger</keyword>
<evidence type="ECO:0000256" key="8">
    <source>
        <dbReference type="ARBA" id="ARBA00023242"/>
    </source>
</evidence>
<evidence type="ECO:0000256" key="7">
    <source>
        <dbReference type="ARBA" id="ARBA00023125"/>
    </source>
</evidence>
<organism evidence="11">
    <name type="scientific">Castor canadensis</name>
    <name type="common">American beaver</name>
    <dbReference type="NCBI Taxonomy" id="51338"/>
    <lineage>
        <taxon>Eukaryota</taxon>
        <taxon>Metazoa</taxon>
        <taxon>Chordata</taxon>
        <taxon>Craniata</taxon>
        <taxon>Vertebrata</taxon>
        <taxon>Euteleostomi</taxon>
        <taxon>Mammalia</taxon>
        <taxon>Eutheria</taxon>
        <taxon>Euarchontoglires</taxon>
        <taxon>Glires</taxon>
        <taxon>Rodentia</taxon>
        <taxon>Castorimorpha</taxon>
        <taxon>Castoridae</taxon>
        <taxon>Castor</taxon>
    </lineage>
</organism>
<dbReference type="FunFam" id="3.30.160.60:FF:001270">
    <property type="entry name" value="zinc finger protein 583 isoform X1"/>
    <property type="match status" value="1"/>
</dbReference>
<evidence type="ECO:0000256" key="6">
    <source>
        <dbReference type="ARBA" id="ARBA00023015"/>
    </source>
</evidence>
<dbReference type="SMART" id="SM00349">
    <property type="entry name" value="KRAB"/>
    <property type="match status" value="1"/>
</dbReference>
<keyword evidence="8" id="KW-0539">Nucleus</keyword>
<dbReference type="GeneID" id="109684501"/>
<evidence type="ECO:0000256" key="1">
    <source>
        <dbReference type="ARBA" id="ARBA00004123"/>
    </source>
</evidence>
<reference evidence="11" key="1">
    <citation type="submission" date="2025-08" db="UniProtKB">
        <authorList>
            <consortium name="RefSeq"/>
        </authorList>
    </citation>
    <scope>IDENTIFICATION</scope>
</reference>
<dbReference type="FunFam" id="3.30.160.60:FF:000184">
    <property type="entry name" value="Zinc finger protein 333"/>
    <property type="match status" value="1"/>
</dbReference>
<keyword evidence="5" id="KW-0862">Zinc</keyword>
<accession>A0A8B7U9U7</accession>
<evidence type="ECO:0000256" key="4">
    <source>
        <dbReference type="ARBA" id="ARBA00022771"/>
    </source>
</evidence>
<dbReference type="GO" id="GO:0005634">
    <property type="term" value="C:nucleus"/>
    <property type="evidence" value="ECO:0007669"/>
    <property type="project" value="UniProtKB-SubCell"/>
</dbReference>
<dbReference type="InterPro" id="IPR036236">
    <property type="entry name" value="Znf_C2H2_sf"/>
</dbReference>
<dbReference type="GO" id="GO:0008270">
    <property type="term" value="F:zinc ion binding"/>
    <property type="evidence" value="ECO:0007669"/>
    <property type="project" value="UniProtKB-KW"/>
</dbReference>
<dbReference type="OrthoDB" id="6591996at2759"/>
<keyword evidence="2" id="KW-0479">Metal-binding</keyword>
<dbReference type="FunFam" id="3.30.160.60:FF:000737">
    <property type="entry name" value="Zinc finger protein 565"/>
    <property type="match status" value="1"/>
</dbReference>
<dbReference type="PROSITE" id="PS00028">
    <property type="entry name" value="ZINC_FINGER_C2H2_1"/>
    <property type="match status" value="10"/>
</dbReference>
<keyword evidence="6" id="KW-0804">Transcription</keyword>
<dbReference type="Pfam" id="PF01352">
    <property type="entry name" value="KRAB"/>
    <property type="match status" value="1"/>
</dbReference>
<evidence type="ECO:0000256" key="5">
    <source>
        <dbReference type="ARBA" id="ARBA00022833"/>
    </source>
</evidence>
<gene>
    <name evidence="11" type="primary">LOC109684501</name>
</gene>
<comment type="subcellular location">
    <subcellularLocation>
        <location evidence="1">Nucleus</location>
    </subcellularLocation>
</comment>
<dbReference type="SUPFAM" id="SSF109640">
    <property type="entry name" value="KRAB domain (Kruppel-associated box)"/>
    <property type="match status" value="1"/>
</dbReference>
<evidence type="ECO:0000256" key="2">
    <source>
        <dbReference type="ARBA" id="ARBA00022723"/>
    </source>
</evidence>
<dbReference type="FunFam" id="3.30.160.60:FF:000362">
    <property type="entry name" value="Zinc finger protein 606"/>
    <property type="match status" value="3"/>
</dbReference>
<evidence type="ECO:0000256" key="9">
    <source>
        <dbReference type="PROSITE-ProRule" id="PRU00042"/>
    </source>
</evidence>
<dbReference type="GO" id="GO:0000978">
    <property type="term" value="F:RNA polymerase II cis-regulatory region sequence-specific DNA binding"/>
    <property type="evidence" value="ECO:0007669"/>
    <property type="project" value="TreeGrafter"/>
</dbReference>
<dbReference type="FunFam" id="3.30.160.60:FF:000800">
    <property type="entry name" value="zinc finger protein 181 isoform X2"/>
    <property type="match status" value="2"/>
</dbReference>
<dbReference type="InterPro" id="IPR036051">
    <property type="entry name" value="KRAB_dom_sf"/>
</dbReference>
<dbReference type="Pfam" id="PF00096">
    <property type="entry name" value="zf-C2H2"/>
    <property type="match status" value="10"/>
</dbReference>
<evidence type="ECO:0000313" key="11">
    <source>
        <dbReference type="RefSeq" id="XP_020016483.2"/>
    </source>
</evidence>
<dbReference type="SMART" id="SM00355">
    <property type="entry name" value="ZnF_C2H2"/>
    <property type="match status" value="11"/>
</dbReference>
<evidence type="ECO:0000256" key="3">
    <source>
        <dbReference type="ARBA" id="ARBA00022737"/>
    </source>
</evidence>
<dbReference type="Proteomes" id="UP001732720">
    <property type="component" value="Chromosome 6"/>
</dbReference>
<dbReference type="PANTHER" id="PTHR23226">
    <property type="entry name" value="ZINC FINGER AND SCAN DOMAIN-CONTAINING"/>
    <property type="match status" value="1"/>
</dbReference>
<dbReference type="Gene3D" id="3.30.160.60">
    <property type="entry name" value="Classic Zinc Finger"/>
    <property type="match status" value="12"/>
</dbReference>
<dbReference type="Gene3D" id="6.10.140.140">
    <property type="match status" value="1"/>
</dbReference>
<dbReference type="PROSITE" id="PS50157">
    <property type="entry name" value="ZINC_FINGER_C2H2_2"/>
    <property type="match status" value="11"/>
</dbReference>
<name>A0A8B7U9U7_CASCN</name>
<dbReference type="InterPro" id="IPR001909">
    <property type="entry name" value="KRAB"/>
</dbReference>
<proteinExistence type="predicted"/>
<dbReference type="CDD" id="cd07765">
    <property type="entry name" value="KRAB_A-box"/>
    <property type="match status" value="1"/>
</dbReference>
<evidence type="ECO:0000313" key="10">
    <source>
        <dbReference type="Proteomes" id="UP001732720"/>
    </source>
</evidence>
<dbReference type="SUPFAM" id="SSF57667">
    <property type="entry name" value="beta-beta-alpha zinc fingers"/>
    <property type="match status" value="8"/>
</dbReference>
<keyword evidence="6" id="KW-0805">Transcription regulation</keyword>
<dbReference type="PANTHER" id="PTHR23226:SF366">
    <property type="entry name" value="ZINC FINGER PROTEIN ZFP2"/>
    <property type="match status" value="1"/>
</dbReference>